<accession>A0A9P6K8P7</accession>
<sequence length="250" mass="27925">MKLILAPLLALAMFAAVASADAQDLWDDMVQDSTFLSNSMSEDALKGTVYAYWPDKKDSDPDTRIINIKGESFKAIYKDPKDNEYDLSSADDYERYRENQKLRKHNPGEDSANSAEEPTIYTSVLLDKDGNVVHQVFGTNVPKDSREVKMYLEQYLKNLIAQLDPNTPGIEDIKDPAMAMAQIILNSIAEAGGPDALEMAKKNPDIIKVMDEAYASSKVYEQELKKLDEMIAKEDADANADAFTNPLQEE</sequence>
<feature type="chain" id="PRO_5040485978" evidence="2">
    <location>
        <begin position="23"/>
        <end position="250"/>
    </location>
</feature>
<evidence type="ECO:0000256" key="2">
    <source>
        <dbReference type="SAM" id="SignalP"/>
    </source>
</evidence>
<proteinExistence type="predicted"/>
<protein>
    <submittedName>
        <fullName evidence="3">Uncharacterized protein</fullName>
    </submittedName>
</protein>
<feature type="signal peptide" evidence="2">
    <location>
        <begin position="1"/>
        <end position="22"/>
    </location>
</feature>
<feature type="non-terminal residue" evidence="3">
    <location>
        <position position="250"/>
    </location>
</feature>
<feature type="coiled-coil region" evidence="1">
    <location>
        <begin position="210"/>
        <end position="237"/>
    </location>
</feature>
<evidence type="ECO:0000313" key="3">
    <source>
        <dbReference type="EMBL" id="KAF9554599.1"/>
    </source>
</evidence>
<evidence type="ECO:0000256" key="1">
    <source>
        <dbReference type="SAM" id="Coils"/>
    </source>
</evidence>
<dbReference type="EMBL" id="JAABOA010006783">
    <property type="protein sequence ID" value="KAF9554599.1"/>
    <property type="molecule type" value="Genomic_DNA"/>
</dbReference>
<keyword evidence="1" id="KW-0175">Coiled coil</keyword>
<gene>
    <name evidence="3" type="ORF">BGW38_009305</name>
</gene>
<dbReference type="OrthoDB" id="2385577at2759"/>
<evidence type="ECO:0000313" key="4">
    <source>
        <dbReference type="Proteomes" id="UP000780801"/>
    </source>
</evidence>
<dbReference type="AlphaFoldDB" id="A0A9P6K8P7"/>
<organism evidence="3 4">
    <name type="scientific">Lunasporangiospora selenospora</name>
    <dbReference type="NCBI Taxonomy" id="979761"/>
    <lineage>
        <taxon>Eukaryota</taxon>
        <taxon>Fungi</taxon>
        <taxon>Fungi incertae sedis</taxon>
        <taxon>Mucoromycota</taxon>
        <taxon>Mortierellomycotina</taxon>
        <taxon>Mortierellomycetes</taxon>
        <taxon>Mortierellales</taxon>
        <taxon>Mortierellaceae</taxon>
        <taxon>Lunasporangiospora</taxon>
    </lineage>
</organism>
<dbReference type="Proteomes" id="UP000780801">
    <property type="component" value="Unassembled WGS sequence"/>
</dbReference>
<keyword evidence="2" id="KW-0732">Signal</keyword>
<keyword evidence="4" id="KW-1185">Reference proteome</keyword>
<comment type="caution">
    <text evidence="3">The sequence shown here is derived from an EMBL/GenBank/DDBJ whole genome shotgun (WGS) entry which is preliminary data.</text>
</comment>
<name>A0A9P6K8P7_9FUNG</name>
<reference evidence="3" key="1">
    <citation type="journal article" date="2020" name="Fungal Divers.">
        <title>Resolving the Mortierellaceae phylogeny through synthesis of multi-gene phylogenetics and phylogenomics.</title>
        <authorList>
            <person name="Vandepol N."/>
            <person name="Liber J."/>
            <person name="Desiro A."/>
            <person name="Na H."/>
            <person name="Kennedy M."/>
            <person name="Barry K."/>
            <person name="Grigoriev I.V."/>
            <person name="Miller A.N."/>
            <person name="O'Donnell K."/>
            <person name="Stajich J.E."/>
            <person name="Bonito G."/>
        </authorList>
    </citation>
    <scope>NUCLEOTIDE SEQUENCE</scope>
    <source>
        <strain evidence="3">KOD1015</strain>
    </source>
</reference>